<evidence type="ECO:0000313" key="4">
    <source>
        <dbReference type="Proteomes" id="UP000237000"/>
    </source>
</evidence>
<reference evidence="4" key="1">
    <citation type="submission" date="2016-06" db="EMBL/GenBank/DDBJ databases">
        <title>Parallel loss of symbiosis genes in relatives of nitrogen-fixing non-legume Parasponia.</title>
        <authorList>
            <person name="Van Velzen R."/>
            <person name="Holmer R."/>
            <person name="Bu F."/>
            <person name="Rutten L."/>
            <person name="Van Zeijl A."/>
            <person name="Liu W."/>
            <person name="Santuari L."/>
            <person name="Cao Q."/>
            <person name="Sharma T."/>
            <person name="Shen D."/>
            <person name="Roswanjaya Y."/>
            <person name="Wardhani T."/>
            <person name="Kalhor M.S."/>
            <person name="Jansen J."/>
            <person name="Van den Hoogen J."/>
            <person name="Gungor B."/>
            <person name="Hartog M."/>
            <person name="Hontelez J."/>
            <person name="Verver J."/>
            <person name="Yang W.-C."/>
            <person name="Schijlen E."/>
            <person name="Repin R."/>
            <person name="Schilthuizen M."/>
            <person name="Schranz E."/>
            <person name="Heidstra R."/>
            <person name="Miyata K."/>
            <person name="Fedorova E."/>
            <person name="Kohlen W."/>
            <person name="Bisseling T."/>
            <person name="Smit S."/>
            <person name="Geurts R."/>
        </authorList>
    </citation>
    <scope>NUCLEOTIDE SEQUENCE [LARGE SCALE GENOMIC DNA]</scope>
    <source>
        <strain evidence="4">cv. RG33-2</strain>
    </source>
</reference>
<dbReference type="Gene3D" id="3.80.10.10">
    <property type="entry name" value="Ribonuclease Inhibitor"/>
    <property type="match status" value="1"/>
</dbReference>
<dbReference type="PANTHER" id="PTHR47186">
    <property type="entry name" value="LEUCINE-RICH REPEAT-CONTAINING PROTEIN 57"/>
    <property type="match status" value="1"/>
</dbReference>
<dbReference type="OrthoDB" id="1164832at2759"/>
<organism evidence="3 4">
    <name type="scientific">Trema orientale</name>
    <name type="common">Charcoal tree</name>
    <name type="synonym">Celtis orientalis</name>
    <dbReference type="NCBI Taxonomy" id="63057"/>
    <lineage>
        <taxon>Eukaryota</taxon>
        <taxon>Viridiplantae</taxon>
        <taxon>Streptophyta</taxon>
        <taxon>Embryophyta</taxon>
        <taxon>Tracheophyta</taxon>
        <taxon>Spermatophyta</taxon>
        <taxon>Magnoliopsida</taxon>
        <taxon>eudicotyledons</taxon>
        <taxon>Gunneridae</taxon>
        <taxon>Pentapetalae</taxon>
        <taxon>rosids</taxon>
        <taxon>fabids</taxon>
        <taxon>Rosales</taxon>
        <taxon>Cannabaceae</taxon>
        <taxon>Trema</taxon>
    </lineage>
</organism>
<comment type="caution">
    <text evidence="3">The sequence shown here is derived from an EMBL/GenBank/DDBJ whole genome shotgun (WGS) entry which is preliminary data.</text>
</comment>
<evidence type="ECO:0000259" key="2">
    <source>
        <dbReference type="Pfam" id="PF23598"/>
    </source>
</evidence>
<sequence length="175" mass="20175">MPFKDIGENTRLRTFLVFTEDRYDSGFSSLYLIGLRSLRIPLVRGLDFATLIHLRYLEISQDYYLTELPETLCDLCNLQTLKLNHCSSLKRLPKGIGKLVKLRNLYIFDCDLEGLPKGIGKLSLERLDKLLIPNNSNSEAYFHFGDLKKGNHYQLRGCLRIEGCKNFRNVGEAEK</sequence>
<dbReference type="Pfam" id="PF23598">
    <property type="entry name" value="LRR_14"/>
    <property type="match status" value="1"/>
</dbReference>
<dbReference type="InterPro" id="IPR055414">
    <property type="entry name" value="LRR_R13L4/SHOC2-like"/>
</dbReference>
<proteinExistence type="predicted"/>
<protein>
    <submittedName>
        <fullName evidence="3">LRR domain containing protein</fullName>
    </submittedName>
</protein>
<accession>A0A2P5EAR1</accession>
<feature type="non-terminal residue" evidence="3">
    <location>
        <position position="175"/>
    </location>
</feature>
<evidence type="ECO:0000313" key="3">
    <source>
        <dbReference type="EMBL" id="PON82633.1"/>
    </source>
</evidence>
<evidence type="ECO:0000256" key="1">
    <source>
        <dbReference type="ARBA" id="ARBA00022737"/>
    </source>
</evidence>
<dbReference type="Proteomes" id="UP000237000">
    <property type="component" value="Unassembled WGS sequence"/>
</dbReference>
<dbReference type="InterPro" id="IPR032675">
    <property type="entry name" value="LRR_dom_sf"/>
</dbReference>
<dbReference type="AlphaFoldDB" id="A0A2P5EAR1"/>
<name>A0A2P5EAR1_TREOI</name>
<gene>
    <name evidence="3" type="ORF">TorRG33x02_215620</name>
</gene>
<keyword evidence="4" id="KW-1185">Reference proteome</keyword>
<keyword evidence="1" id="KW-0677">Repeat</keyword>
<dbReference type="EMBL" id="JXTC01000190">
    <property type="protein sequence ID" value="PON82633.1"/>
    <property type="molecule type" value="Genomic_DNA"/>
</dbReference>
<dbReference type="PANTHER" id="PTHR47186:SF3">
    <property type="entry name" value="OS09G0267800 PROTEIN"/>
    <property type="match status" value="1"/>
</dbReference>
<dbReference type="SUPFAM" id="SSF52058">
    <property type="entry name" value="L domain-like"/>
    <property type="match status" value="1"/>
</dbReference>
<feature type="domain" description="Disease resistance R13L4/SHOC-2-like LRR" evidence="2">
    <location>
        <begin position="49"/>
        <end position="139"/>
    </location>
</feature>
<dbReference type="InParanoid" id="A0A2P5EAR1"/>